<accession>A0AAD5LKP7</accession>
<evidence type="ECO:0000313" key="2">
    <source>
        <dbReference type="Proteomes" id="UP000820818"/>
    </source>
</evidence>
<comment type="caution">
    <text evidence="1">The sequence shown here is derived from an EMBL/GenBank/DDBJ whole genome shotgun (WGS) entry which is preliminary data.</text>
</comment>
<dbReference type="Proteomes" id="UP000820818">
    <property type="component" value="Linkage Group LG4"/>
</dbReference>
<protein>
    <submittedName>
        <fullName evidence="1">Uncharacterized protein</fullName>
    </submittedName>
</protein>
<evidence type="ECO:0000313" key="1">
    <source>
        <dbReference type="EMBL" id="KAI9559533.1"/>
    </source>
</evidence>
<dbReference type="EMBL" id="WJBH02000004">
    <property type="protein sequence ID" value="KAI9559533.1"/>
    <property type="molecule type" value="Genomic_DNA"/>
</dbReference>
<keyword evidence="2" id="KW-1185">Reference proteome</keyword>
<reference evidence="1 2" key="1">
    <citation type="submission" date="2022-05" db="EMBL/GenBank/DDBJ databases">
        <title>A multi-omics perspective on studying reproductive biology in Daphnia sinensis.</title>
        <authorList>
            <person name="Jia J."/>
        </authorList>
    </citation>
    <scope>NUCLEOTIDE SEQUENCE [LARGE SCALE GENOMIC DNA]</scope>
    <source>
        <strain evidence="1 2">WSL</strain>
    </source>
</reference>
<proteinExistence type="predicted"/>
<gene>
    <name evidence="1" type="ORF">GHT06_013531</name>
</gene>
<sequence>MSQHPSRIGNVDHWWENIFKPGLRRLSINYCKKRICDQRVKRKLLQHQLRETANNANFNHARYMELKREFLAWEREALRGFAIRSRVQSTAEEETSTFHINKSTSNFQKSLITQLKTIDNCKITQPELINLEIIKHFSGIFQNQIRDALNRTKPTKNDREVSVVSQPLKAQALNRGGLGSIPENSNALVLPFTVGEINNALRATKKNKKASTVAGKGSY</sequence>
<name>A0AAD5LKP7_9CRUS</name>
<organism evidence="1 2">
    <name type="scientific">Daphnia sinensis</name>
    <dbReference type="NCBI Taxonomy" id="1820382"/>
    <lineage>
        <taxon>Eukaryota</taxon>
        <taxon>Metazoa</taxon>
        <taxon>Ecdysozoa</taxon>
        <taxon>Arthropoda</taxon>
        <taxon>Crustacea</taxon>
        <taxon>Branchiopoda</taxon>
        <taxon>Diplostraca</taxon>
        <taxon>Cladocera</taxon>
        <taxon>Anomopoda</taxon>
        <taxon>Daphniidae</taxon>
        <taxon>Daphnia</taxon>
        <taxon>Daphnia similis group</taxon>
    </lineage>
</organism>
<dbReference type="AlphaFoldDB" id="A0AAD5LKP7"/>